<protein>
    <submittedName>
        <fullName evidence="1">Uncharacterized protein</fullName>
    </submittedName>
</protein>
<dbReference type="AlphaFoldDB" id="A0A1X7JE87"/>
<proteinExistence type="predicted"/>
<evidence type="ECO:0000313" key="1">
    <source>
        <dbReference type="EMBL" id="SMG25939.1"/>
    </source>
</evidence>
<sequence>MVNKKIRDRWSVDLKCIAVYTDNFEQFSDIYDKVMQQSVGEDEEIVVDGVTVYGAGDVPEEYVNRLRQKRDVVVMRVKDQGITILQHSKQFEIILPEQQNMVH</sequence>
<gene>
    <name evidence="1" type="ORF">SAMN06295960_1472</name>
</gene>
<accession>A0A1X7JE87</accession>
<organism evidence="1 2">
    <name type="scientific">Paenibacillus aquistagni</name>
    <dbReference type="NCBI Taxonomy" id="1852522"/>
    <lineage>
        <taxon>Bacteria</taxon>
        <taxon>Bacillati</taxon>
        <taxon>Bacillota</taxon>
        <taxon>Bacilli</taxon>
        <taxon>Bacillales</taxon>
        <taxon>Paenibacillaceae</taxon>
        <taxon>Paenibacillus</taxon>
    </lineage>
</organism>
<dbReference type="EMBL" id="FXAZ01000001">
    <property type="protein sequence ID" value="SMG25939.1"/>
    <property type="molecule type" value="Genomic_DNA"/>
</dbReference>
<dbReference type="Proteomes" id="UP000193834">
    <property type="component" value="Unassembled WGS sequence"/>
</dbReference>
<keyword evidence="2" id="KW-1185">Reference proteome</keyword>
<reference evidence="1 2" key="1">
    <citation type="submission" date="2017-04" db="EMBL/GenBank/DDBJ databases">
        <authorList>
            <person name="Afonso C.L."/>
            <person name="Miller P.J."/>
            <person name="Scott M.A."/>
            <person name="Spackman E."/>
            <person name="Goraichik I."/>
            <person name="Dimitrov K.M."/>
            <person name="Suarez D.L."/>
            <person name="Swayne D.E."/>
        </authorList>
    </citation>
    <scope>NUCLEOTIDE SEQUENCE [LARGE SCALE GENOMIC DNA]</scope>
    <source>
        <strain evidence="1 2">11</strain>
    </source>
</reference>
<dbReference type="STRING" id="1852522.SAMN06295960_1472"/>
<evidence type="ECO:0000313" key="2">
    <source>
        <dbReference type="Proteomes" id="UP000193834"/>
    </source>
</evidence>
<name>A0A1X7JE87_9BACL</name>